<protein>
    <submittedName>
        <fullName evidence="1">Uncharacterized protein</fullName>
    </submittedName>
</protein>
<gene>
    <name evidence="1" type="ORF">SAMN00120144_3285</name>
</gene>
<evidence type="ECO:0000313" key="1">
    <source>
        <dbReference type="EMBL" id="SMB90139.1"/>
    </source>
</evidence>
<dbReference type="Proteomes" id="UP000192266">
    <property type="component" value="Unassembled WGS sequence"/>
</dbReference>
<keyword evidence="2" id="KW-1185">Reference proteome</keyword>
<organism evidence="1 2">
    <name type="scientific">Hymenobacter roseosalivarius DSM 11622</name>
    <dbReference type="NCBI Taxonomy" id="645990"/>
    <lineage>
        <taxon>Bacteria</taxon>
        <taxon>Pseudomonadati</taxon>
        <taxon>Bacteroidota</taxon>
        <taxon>Cytophagia</taxon>
        <taxon>Cytophagales</taxon>
        <taxon>Hymenobacteraceae</taxon>
        <taxon>Hymenobacter</taxon>
    </lineage>
</organism>
<dbReference type="AlphaFoldDB" id="A0A1W1V9R5"/>
<dbReference type="STRING" id="645990.SAMN00120144_3285"/>
<proteinExistence type="predicted"/>
<name>A0A1W1V9R5_9BACT</name>
<sequence length="104" mass="12267">MNTVRLTFEGYNQTFEAPMREITRNEEELLDIWPYIESIPATDLEGFEILNVLYVYRNASNLFEHILIGTENENVFLVIIIHIEHLKIHGHYLLNVVKMYGLTE</sequence>
<dbReference type="EMBL" id="FWWW01000053">
    <property type="protein sequence ID" value="SMB90139.1"/>
    <property type="molecule type" value="Genomic_DNA"/>
</dbReference>
<evidence type="ECO:0000313" key="2">
    <source>
        <dbReference type="Proteomes" id="UP000192266"/>
    </source>
</evidence>
<reference evidence="1 2" key="1">
    <citation type="submission" date="2017-04" db="EMBL/GenBank/DDBJ databases">
        <authorList>
            <person name="Afonso C.L."/>
            <person name="Miller P.J."/>
            <person name="Scott M.A."/>
            <person name="Spackman E."/>
            <person name="Goraichik I."/>
            <person name="Dimitrov K.M."/>
            <person name="Suarez D.L."/>
            <person name="Swayne D.E."/>
        </authorList>
    </citation>
    <scope>NUCLEOTIDE SEQUENCE [LARGE SCALE GENOMIC DNA]</scope>
    <source>
        <strain evidence="1 2">DSM 11622</strain>
    </source>
</reference>
<accession>A0A1W1V9R5</accession>